<evidence type="ECO:0000259" key="8">
    <source>
        <dbReference type="Pfam" id="PF00151"/>
    </source>
</evidence>
<evidence type="ECO:0000256" key="3">
    <source>
        <dbReference type="ARBA" id="ARBA00022525"/>
    </source>
</evidence>
<dbReference type="InterPro" id="IPR033906">
    <property type="entry name" value="Lipase_N"/>
</dbReference>
<dbReference type="GO" id="GO:0016042">
    <property type="term" value="P:lipid catabolic process"/>
    <property type="evidence" value="ECO:0007669"/>
    <property type="project" value="TreeGrafter"/>
</dbReference>
<dbReference type="Gene3D" id="3.40.50.1820">
    <property type="entry name" value="alpha/beta hydrolase"/>
    <property type="match status" value="1"/>
</dbReference>
<dbReference type="GO" id="GO:0005615">
    <property type="term" value="C:extracellular space"/>
    <property type="evidence" value="ECO:0007669"/>
    <property type="project" value="TreeGrafter"/>
</dbReference>
<dbReference type="PRINTS" id="PR00823">
    <property type="entry name" value="PANCLIPASE"/>
</dbReference>
<evidence type="ECO:0000256" key="4">
    <source>
        <dbReference type="ARBA" id="ARBA00023157"/>
    </source>
</evidence>
<dbReference type="GO" id="GO:0004806">
    <property type="term" value="F:triacylglycerol lipase activity"/>
    <property type="evidence" value="ECO:0007669"/>
    <property type="project" value="InterPro"/>
</dbReference>
<keyword evidence="10" id="KW-1185">Reference proteome</keyword>
<keyword evidence="6" id="KW-0106">Calcium</keyword>
<dbReference type="PANTHER" id="PTHR11610">
    <property type="entry name" value="LIPASE"/>
    <property type="match status" value="1"/>
</dbReference>
<dbReference type="AlphaFoldDB" id="A0AA38M5E5"/>
<dbReference type="Proteomes" id="UP001168821">
    <property type="component" value="Unassembled WGS sequence"/>
</dbReference>
<evidence type="ECO:0000313" key="9">
    <source>
        <dbReference type="EMBL" id="KAJ3643719.1"/>
    </source>
</evidence>
<dbReference type="Pfam" id="PF00151">
    <property type="entry name" value="Lipase"/>
    <property type="match status" value="1"/>
</dbReference>
<reference evidence="9" key="1">
    <citation type="journal article" date="2023" name="G3 (Bethesda)">
        <title>Whole genome assemblies of Zophobas morio and Tenebrio molitor.</title>
        <authorList>
            <person name="Kaur S."/>
            <person name="Stinson S.A."/>
            <person name="diCenzo G.C."/>
        </authorList>
    </citation>
    <scope>NUCLEOTIDE SEQUENCE</scope>
    <source>
        <strain evidence="9">QUZm001</strain>
    </source>
</reference>
<sequence>MQPANMSIFVKTLMFVMNQSNYQNEDDSYNYYFMEIGKTNNASKCYGSYGCFQLTPPWTSEHRPVSLFPEELEKTEPRFPYYTRKHRTPSYVLDLNDYDVFGDSDIDFFKPIYVIAHGYMEGGGIPWVLEMANEFLDLEDCSVIVVDWHGGSGPHYTQAVANIRLVGAVTTHLIYELSKKTGYKKLKHVHCVGHSLGAHMCGYVGYALQQNYNLTLGRISGLDPAEPHFANAKPPVRLDRSAADYVDVVHTDASHFIRGGLGIIEKIGHVDYYPNGGSNQPGCGKSVAQYIADAKGSFFLGIRRYLGCNHLRSHEIFFESIKPKGGCRYLTVRCPSYEEFLAGKCFDCGRRNERCIRFGYHGRKDYNDLIRKQLIKPDTNLVMYLITGEKRPYCRAHYKVTVKISTSDESVRHGGEVGQLVFTMHSTTDGKGPKTISAPLNKGGYHEPGKIYTAIVPTDQISKLKAVEVEWQHQNSVFNPLTWRILAVPMIYVEFINIIALEIGESITVCPKDKKPLQNSKPSFMIPSYC</sequence>
<dbReference type="CDD" id="cd00707">
    <property type="entry name" value="Pancreat_lipase_like"/>
    <property type="match status" value="1"/>
</dbReference>
<dbReference type="SUPFAM" id="SSF53474">
    <property type="entry name" value="alpha/beta-Hydrolases"/>
    <property type="match status" value="1"/>
</dbReference>
<feature type="domain" description="Lipase" evidence="8">
    <location>
        <begin position="44"/>
        <end position="393"/>
    </location>
</feature>
<dbReference type="GO" id="GO:0046872">
    <property type="term" value="F:metal ion binding"/>
    <property type="evidence" value="ECO:0007669"/>
    <property type="project" value="UniProtKB-KW"/>
</dbReference>
<dbReference type="EMBL" id="JALNTZ010000008">
    <property type="protein sequence ID" value="KAJ3643719.1"/>
    <property type="molecule type" value="Genomic_DNA"/>
</dbReference>
<dbReference type="PRINTS" id="PR00821">
    <property type="entry name" value="TAGLIPASE"/>
</dbReference>
<protein>
    <recommendedName>
        <fullName evidence="8">Lipase domain-containing protein</fullName>
    </recommendedName>
</protein>
<evidence type="ECO:0000256" key="5">
    <source>
        <dbReference type="PIRSR" id="PIRSR000865-1"/>
    </source>
</evidence>
<evidence type="ECO:0000256" key="1">
    <source>
        <dbReference type="ARBA" id="ARBA00004613"/>
    </source>
</evidence>
<comment type="similarity">
    <text evidence="2 7">Belongs to the AB hydrolase superfamily. Lipase family.</text>
</comment>
<keyword evidence="4" id="KW-1015">Disulfide bond</keyword>
<organism evidence="9 10">
    <name type="scientific">Zophobas morio</name>
    <dbReference type="NCBI Taxonomy" id="2755281"/>
    <lineage>
        <taxon>Eukaryota</taxon>
        <taxon>Metazoa</taxon>
        <taxon>Ecdysozoa</taxon>
        <taxon>Arthropoda</taxon>
        <taxon>Hexapoda</taxon>
        <taxon>Insecta</taxon>
        <taxon>Pterygota</taxon>
        <taxon>Neoptera</taxon>
        <taxon>Endopterygota</taxon>
        <taxon>Coleoptera</taxon>
        <taxon>Polyphaga</taxon>
        <taxon>Cucujiformia</taxon>
        <taxon>Tenebrionidae</taxon>
        <taxon>Zophobas</taxon>
    </lineage>
</organism>
<feature type="binding site" evidence="6">
    <location>
        <position position="239"/>
    </location>
    <ligand>
        <name>Ca(2+)</name>
        <dbReference type="ChEBI" id="CHEBI:29108"/>
    </ligand>
</feature>
<evidence type="ECO:0000256" key="7">
    <source>
        <dbReference type="RuleBase" id="RU004262"/>
    </source>
</evidence>
<proteinExistence type="inferred from homology"/>
<feature type="active site" description="Charge relay system" evidence="5">
    <location>
        <position position="310"/>
    </location>
</feature>
<dbReference type="InterPro" id="IPR013818">
    <property type="entry name" value="Lipase"/>
</dbReference>
<name>A0AA38M5E5_9CUCU</name>
<comment type="caution">
    <text evidence="9">The sequence shown here is derived from an EMBL/GenBank/DDBJ whole genome shotgun (WGS) entry which is preliminary data.</text>
</comment>
<gene>
    <name evidence="9" type="ORF">Zmor_026413</name>
</gene>
<dbReference type="InterPro" id="IPR000734">
    <property type="entry name" value="TAG_lipase"/>
</dbReference>
<evidence type="ECO:0000256" key="2">
    <source>
        <dbReference type="ARBA" id="ARBA00010701"/>
    </source>
</evidence>
<feature type="active site" description="Nucleophile" evidence="5">
    <location>
        <position position="195"/>
    </location>
</feature>
<dbReference type="PIRSF" id="PIRSF000865">
    <property type="entry name" value="Lipoprotein_lipase_LIPH"/>
    <property type="match status" value="1"/>
</dbReference>
<dbReference type="InterPro" id="IPR029058">
    <property type="entry name" value="AB_hydrolase_fold"/>
</dbReference>
<feature type="active site" description="Charge relay system" evidence="5">
    <location>
        <position position="223"/>
    </location>
</feature>
<accession>A0AA38M5E5</accession>
<evidence type="ECO:0000313" key="10">
    <source>
        <dbReference type="Proteomes" id="UP001168821"/>
    </source>
</evidence>
<evidence type="ECO:0000256" key="6">
    <source>
        <dbReference type="PIRSR" id="PIRSR000865-2"/>
    </source>
</evidence>
<keyword evidence="3" id="KW-0964">Secreted</keyword>
<comment type="subcellular location">
    <subcellularLocation>
        <location evidence="1">Secreted</location>
    </subcellularLocation>
</comment>
<feature type="binding site" evidence="6">
    <location>
        <position position="237"/>
    </location>
    <ligand>
        <name>Ca(2+)</name>
        <dbReference type="ChEBI" id="CHEBI:29108"/>
    </ligand>
</feature>
<dbReference type="InterPro" id="IPR016272">
    <property type="entry name" value="Lipase_LIPH"/>
</dbReference>
<dbReference type="PANTHER" id="PTHR11610:SF185">
    <property type="entry name" value="LD47264P"/>
    <property type="match status" value="1"/>
</dbReference>
<dbReference type="InterPro" id="IPR002331">
    <property type="entry name" value="Lipase_panc"/>
</dbReference>
<keyword evidence="6" id="KW-0479">Metal-binding</keyword>